<sequence length="80" mass="8398">MNGVLPTPLPNPLLDAARVAVAGLTEPQRLALATEMVLGAGMPVSILQLRRCALAATTTADSLEKLAFADRAMRSLEGRL</sequence>
<protein>
    <submittedName>
        <fullName evidence="1">Uncharacterized protein</fullName>
    </submittedName>
</protein>
<comment type="caution">
    <text evidence="1">The sequence shown here is derived from an EMBL/GenBank/DDBJ whole genome shotgun (WGS) entry which is preliminary data.</text>
</comment>
<evidence type="ECO:0000313" key="2">
    <source>
        <dbReference type="Proteomes" id="UP000295277"/>
    </source>
</evidence>
<reference evidence="1 2" key="1">
    <citation type="submission" date="2019-03" db="EMBL/GenBank/DDBJ databases">
        <title>Genomic Encyclopedia of Type Strains, Phase IV (KMG-IV): sequencing the most valuable type-strain genomes for metagenomic binning, comparative biology and taxonomic classification.</title>
        <authorList>
            <person name="Goeker M."/>
        </authorList>
    </citation>
    <scope>NUCLEOTIDE SEQUENCE [LARGE SCALE GENOMIC DNA]</scope>
    <source>
        <strain evidence="1 2">DSM 21153</strain>
    </source>
</reference>
<dbReference type="RefSeq" id="WP_132694680.1">
    <property type="nucleotide sequence ID" value="NZ_SLVM01000010.1"/>
</dbReference>
<accession>A0A4R1YV71</accession>
<proteinExistence type="predicted"/>
<gene>
    <name evidence="1" type="ORF">EV216_110134</name>
</gene>
<name>A0A4R1YV71_9RHOB</name>
<organism evidence="1 2">
    <name type="scientific">Rhodovulum steppense</name>
    <dbReference type="NCBI Taxonomy" id="540251"/>
    <lineage>
        <taxon>Bacteria</taxon>
        <taxon>Pseudomonadati</taxon>
        <taxon>Pseudomonadota</taxon>
        <taxon>Alphaproteobacteria</taxon>
        <taxon>Rhodobacterales</taxon>
        <taxon>Paracoccaceae</taxon>
        <taxon>Rhodovulum</taxon>
    </lineage>
</organism>
<dbReference type="EMBL" id="SLVM01000010">
    <property type="protein sequence ID" value="TCM84816.1"/>
    <property type="molecule type" value="Genomic_DNA"/>
</dbReference>
<keyword evidence="2" id="KW-1185">Reference proteome</keyword>
<dbReference type="AlphaFoldDB" id="A0A4R1YV71"/>
<dbReference type="Proteomes" id="UP000295277">
    <property type="component" value="Unassembled WGS sequence"/>
</dbReference>
<evidence type="ECO:0000313" key="1">
    <source>
        <dbReference type="EMBL" id="TCM84816.1"/>
    </source>
</evidence>
<dbReference type="OrthoDB" id="9881728at2"/>